<evidence type="ECO:0000256" key="1">
    <source>
        <dbReference type="SAM" id="MobiDB-lite"/>
    </source>
</evidence>
<proteinExistence type="predicted"/>
<feature type="compositionally biased region" description="Basic and acidic residues" evidence="1">
    <location>
        <begin position="1"/>
        <end position="14"/>
    </location>
</feature>
<protein>
    <submittedName>
        <fullName evidence="2">Uncharacterized protein</fullName>
    </submittedName>
</protein>
<accession>A0A4Z2I2R6</accession>
<dbReference type="AlphaFoldDB" id="A0A4Z2I2R6"/>
<dbReference type="Proteomes" id="UP000314294">
    <property type="component" value="Unassembled WGS sequence"/>
</dbReference>
<reference evidence="2 3" key="1">
    <citation type="submission" date="2019-03" db="EMBL/GenBank/DDBJ databases">
        <title>First draft genome of Liparis tanakae, snailfish: a comprehensive survey of snailfish specific genes.</title>
        <authorList>
            <person name="Kim W."/>
            <person name="Song I."/>
            <person name="Jeong J.-H."/>
            <person name="Kim D."/>
            <person name="Kim S."/>
            <person name="Ryu S."/>
            <person name="Song J.Y."/>
            <person name="Lee S.K."/>
        </authorList>
    </citation>
    <scope>NUCLEOTIDE SEQUENCE [LARGE SCALE GENOMIC DNA]</scope>
    <source>
        <tissue evidence="2">Muscle</tissue>
    </source>
</reference>
<keyword evidence="3" id="KW-1185">Reference proteome</keyword>
<organism evidence="2 3">
    <name type="scientific">Liparis tanakae</name>
    <name type="common">Tanaka's snailfish</name>
    <dbReference type="NCBI Taxonomy" id="230148"/>
    <lineage>
        <taxon>Eukaryota</taxon>
        <taxon>Metazoa</taxon>
        <taxon>Chordata</taxon>
        <taxon>Craniata</taxon>
        <taxon>Vertebrata</taxon>
        <taxon>Euteleostomi</taxon>
        <taxon>Actinopterygii</taxon>
        <taxon>Neopterygii</taxon>
        <taxon>Teleostei</taxon>
        <taxon>Neoteleostei</taxon>
        <taxon>Acanthomorphata</taxon>
        <taxon>Eupercaria</taxon>
        <taxon>Perciformes</taxon>
        <taxon>Cottioidei</taxon>
        <taxon>Cottales</taxon>
        <taxon>Liparidae</taxon>
        <taxon>Liparis</taxon>
    </lineage>
</organism>
<gene>
    <name evidence="2" type="ORF">EYF80_017936</name>
</gene>
<feature type="region of interest" description="Disordered" evidence="1">
    <location>
        <begin position="1"/>
        <end position="21"/>
    </location>
</feature>
<dbReference type="EMBL" id="SRLO01000145">
    <property type="protein sequence ID" value="TNN71765.1"/>
    <property type="molecule type" value="Genomic_DNA"/>
</dbReference>
<sequence>MTEMLQVERKRPPEDESDSGFSLTDLMTHVTQSDSCRRRGDRHTPALRVDATVTRQQATPPSQVITCTVCQ</sequence>
<comment type="caution">
    <text evidence="2">The sequence shown here is derived from an EMBL/GenBank/DDBJ whole genome shotgun (WGS) entry which is preliminary data.</text>
</comment>
<name>A0A4Z2I2R6_9TELE</name>
<evidence type="ECO:0000313" key="3">
    <source>
        <dbReference type="Proteomes" id="UP000314294"/>
    </source>
</evidence>
<evidence type="ECO:0000313" key="2">
    <source>
        <dbReference type="EMBL" id="TNN71765.1"/>
    </source>
</evidence>